<dbReference type="InterPro" id="IPR039910">
    <property type="entry name" value="D15-like"/>
</dbReference>
<feature type="domain" description="Bacterial surface antigen (D15)" evidence="5">
    <location>
        <begin position="287"/>
        <end position="580"/>
    </location>
</feature>
<evidence type="ECO:0000256" key="2">
    <source>
        <dbReference type="ARBA" id="ARBA00022452"/>
    </source>
</evidence>
<evidence type="ECO:0000259" key="5">
    <source>
        <dbReference type="Pfam" id="PF01103"/>
    </source>
</evidence>
<dbReference type="PANTHER" id="PTHR12815">
    <property type="entry name" value="SORTING AND ASSEMBLY MACHINERY SAMM50 PROTEIN FAMILY MEMBER"/>
    <property type="match status" value="1"/>
</dbReference>
<keyword evidence="4" id="KW-0732">Signal</keyword>
<comment type="caution">
    <text evidence="6">The sequence shown here is derived from an EMBL/GenBank/DDBJ whole genome shotgun (WGS) entry which is preliminary data.</text>
</comment>
<evidence type="ECO:0000313" key="6">
    <source>
        <dbReference type="EMBL" id="NBZ86858.1"/>
    </source>
</evidence>
<proteinExistence type="predicted"/>
<feature type="chain" id="PRO_5042233470" evidence="4">
    <location>
        <begin position="18"/>
        <end position="580"/>
    </location>
</feature>
<name>A0AAE4Y8X4_9RHOB</name>
<keyword evidence="3" id="KW-0472">Membrane</keyword>
<organism evidence="6 7">
    <name type="scientific">Stagnihabitans tardus</name>
    <dbReference type="NCBI Taxonomy" id="2699202"/>
    <lineage>
        <taxon>Bacteria</taxon>
        <taxon>Pseudomonadati</taxon>
        <taxon>Pseudomonadota</taxon>
        <taxon>Alphaproteobacteria</taxon>
        <taxon>Rhodobacterales</taxon>
        <taxon>Paracoccaceae</taxon>
        <taxon>Stagnihabitans</taxon>
    </lineage>
</organism>
<comment type="subcellular location">
    <subcellularLocation>
        <location evidence="1">Membrane</location>
    </subcellularLocation>
</comment>
<keyword evidence="2" id="KW-0812">Transmembrane</keyword>
<sequence>MRFGLALVLLLAGPAAADISLVIQGDKAMQRAVRAASGLSEDGKTALDLYTDAQAEYGRLISALYAMGHYGPVISVKIDGREASTIAPLDAPAQVRSIVVTVDPGPAFAFGALRLAPLAGNTELPEGFKTGEPAYSGTVQDAVTAGIDGWREVGHAKAGVGRQALSADHQAGTLSADITLAPGPVLRFGGLAVSGAKTITPQRIVAMAGLPTGRTFSASEATRAAERLRRSGVFSSVTLSEAEGITPPDILNFSAEVVEAKPRRYTFGAEWATDDGVSVNGSWLHRNIFGGGERLEITGAASNIEAGTSGIDYDLGVSLNRPASLGPDTALSLSTDFSHVNDDDYSANTVTLGAGFTRYFTPTLTGTAGLGASYSRGKDAAGDFTQSSLSVPISVTWDRRDSTTSPTKLFYLNGEVKPFVGFGDTDTGARLAFDARAYKSVGKTVLAARLQGGAVVGASALGTPRDDLFYSGGGGTVRGQPYQSLGFQITRDATSVGIGGTQFAALSLEARVKVTQSIGVVGFVDAGTVAIAGEGDWHAGAGMGLRYETGLGPVRLDLAVPVGGDTGDGLQIYVGLGQAF</sequence>
<dbReference type="EMBL" id="JAABNR010000003">
    <property type="protein sequence ID" value="NBZ86858.1"/>
    <property type="molecule type" value="Genomic_DNA"/>
</dbReference>
<dbReference type="PANTHER" id="PTHR12815:SF42">
    <property type="entry name" value="BACTERIAL SURFACE ANTIGEN (D15) DOMAIN-CONTAINING PROTEIN"/>
    <property type="match status" value="1"/>
</dbReference>
<feature type="signal peptide" evidence="4">
    <location>
        <begin position="1"/>
        <end position="17"/>
    </location>
</feature>
<evidence type="ECO:0000256" key="1">
    <source>
        <dbReference type="ARBA" id="ARBA00004370"/>
    </source>
</evidence>
<dbReference type="AlphaFoldDB" id="A0AAE4Y8X4"/>
<evidence type="ECO:0000256" key="3">
    <source>
        <dbReference type="ARBA" id="ARBA00023136"/>
    </source>
</evidence>
<protein>
    <submittedName>
        <fullName evidence="6">BamA/TamA family outer membrane protein</fullName>
    </submittedName>
</protein>
<evidence type="ECO:0000256" key="4">
    <source>
        <dbReference type="SAM" id="SignalP"/>
    </source>
</evidence>
<gene>
    <name evidence="6" type="ORF">GV832_04630</name>
</gene>
<dbReference type="GO" id="GO:0019867">
    <property type="term" value="C:outer membrane"/>
    <property type="evidence" value="ECO:0007669"/>
    <property type="project" value="InterPro"/>
</dbReference>
<evidence type="ECO:0000313" key="7">
    <source>
        <dbReference type="Proteomes" id="UP001193501"/>
    </source>
</evidence>
<dbReference type="RefSeq" id="WP_168773665.1">
    <property type="nucleotide sequence ID" value="NZ_JAABNR010000003.1"/>
</dbReference>
<accession>A0AAE4Y8X4</accession>
<keyword evidence="7" id="KW-1185">Reference proteome</keyword>
<dbReference type="Gene3D" id="2.40.160.50">
    <property type="entry name" value="membrane protein fhac: a member of the omp85/tpsb transporter family"/>
    <property type="match status" value="1"/>
</dbReference>
<dbReference type="Proteomes" id="UP001193501">
    <property type="component" value="Unassembled WGS sequence"/>
</dbReference>
<reference evidence="6" key="1">
    <citation type="submission" date="2020-01" db="EMBL/GenBank/DDBJ databases">
        <authorList>
            <person name="Chen W.-M."/>
        </authorList>
    </citation>
    <scope>NUCLEOTIDE SEQUENCE</scope>
    <source>
        <strain evidence="6">CYK-10</strain>
    </source>
</reference>
<dbReference type="Pfam" id="PF01103">
    <property type="entry name" value="Omp85"/>
    <property type="match status" value="1"/>
</dbReference>
<keyword evidence="2" id="KW-1134">Transmembrane beta strand</keyword>
<dbReference type="InterPro" id="IPR000184">
    <property type="entry name" value="Bac_surfAg_D15"/>
</dbReference>